<proteinExistence type="predicted"/>
<dbReference type="Proteomes" id="UP000246722">
    <property type="component" value="Unassembled WGS sequence"/>
</dbReference>
<comment type="caution">
    <text evidence="2">The sequence shown here is derived from an EMBL/GenBank/DDBJ whole genome shotgun (WGS) entry which is preliminary data.</text>
</comment>
<dbReference type="PANTHER" id="PTHR38600">
    <property type="entry name" value="TRANSCRIPTIONAL REGULATORY PROTEIN"/>
    <property type="match status" value="1"/>
</dbReference>
<dbReference type="SMART" id="SM00418">
    <property type="entry name" value="HTH_ARSR"/>
    <property type="match status" value="1"/>
</dbReference>
<dbReference type="SUPFAM" id="SSF46785">
    <property type="entry name" value="Winged helix' DNA-binding domain"/>
    <property type="match status" value="1"/>
</dbReference>
<dbReference type="RefSeq" id="WP_110126016.1">
    <property type="nucleotide sequence ID" value="NZ_QHLY01000007.1"/>
</dbReference>
<evidence type="ECO:0000313" key="3">
    <source>
        <dbReference type="Proteomes" id="UP000246722"/>
    </source>
</evidence>
<dbReference type="EMBL" id="QHLY01000007">
    <property type="protein sequence ID" value="PXA70635.1"/>
    <property type="molecule type" value="Genomic_DNA"/>
</dbReference>
<reference evidence="2 3" key="1">
    <citation type="submission" date="2018-05" db="EMBL/GenBank/DDBJ databases">
        <title>Genetic diversity of glacier-inhabiting Cryobacterium bacteria in China and description of Cryobacterium mengkeensis sp. nov. and Arthrobacter glacialis sp. nov.</title>
        <authorList>
            <person name="Liu Q."/>
            <person name="Xin Y.-H."/>
        </authorList>
    </citation>
    <scope>NUCLEOTIDE SEQUENCE [LARGE SCALE GENOMIC DNA]</scope>
    <source>
        <strain evidence="2 3">SK-1</strain>
    </source>
</reference>
<dbReference type="AlphaFoldDB" id="A0A317ZVW1"/>
<dbReference type="OrthoDB" id="9806976at2"/>
<dbReference type="GO" id="GO:0003700">
    <property type="term" value="F:DNA-binding transcription factor activity"/>
    <property type="evidence" value="ECO:0007669"/>
    <property type="project" value="InterPro"/>
</dbReference>
<evidence type="ECO:0000259" key="1">
    <source>
        <dbReference type="PROSITE" id="PS50987"/>
    </source>
</evidence>
<accession>A0A317ZVW1</accession>
<feature type="domain" description="HTH arsR-type" evidence="1">
    <location>
        <begin position="1"/>
        <end position="93"/>
    </location>
</feature>
<dbReference type="InterPro" id="IPR036390">
    <property type="entry name" value="WH_DNA-bd_sf"/>
</dbReference>
<dbReference type="Gene3D" id="1.10.10.10">
    <property type="entry name" value="Winged helix-like DNA-binding domain superfamily/Winged helix DNA-binding domain"/>
    <property type="match status" value="1"/>
</dbReference>
<protein>
    <submittedName>
        <fullName evidence="2">Transcriptional regulator</fullName>
    </submittedName>
</protein>
<dbReference type="Pfam" id="PF12840">
    <property type="entry name" value="HTH_20"/>
    <property type="match status" value="1"/>
</dbReference>
<dbReference type="InterPro" id="IPR001845">
    <property type="entry name" value="HTH_ArsR_DNA-bd_dom"/>
</dbReference>
<dbReference type="PRINTS" id="PR00778">
    <property type="entry name" value="HTHARSR"/>
</dbReference>
<gene>
    <name evidence="2" type="ORF">CTB96_05970</name>
</gene>
<dbReference type="CDD" id="cd00090">
    <property type="entry name" value="HTH_ARSR"/>
    <property type="match status" value="1"/>
</dbReference>
<evidence type="ECO:0000313" key="2">
    <source>
        <dbReference type="EMBL" id="PXA70635.1"/>
    </source>
</evidence>
<organism evidence="2 3">
    <name type="scientific">Cryobacterium arcticum</name>
    <dbReference type="NCBI Taxonomy" id="670052"/>
    <lineage>
        <taxon>Bacteria</taxon>
        <taxon>Bacillati</taxon>
        <taxon>Actinomycetota</taxon>
        <taxon>Actinomycetes</taxon>
        <taxon>Micrococcales</taxon>
        <taxon>Microbacteriaceae</taxon>
        <taxon>Cryobacterium</taxon>
    </lineage>
</organism>
<sequence length="115" mass="12725">MAQYSSTLDGVFQAVSDPTRRAVLGRLGAGPASIGELAAPFDMALPSFMKHIGYLERSGLIRTRKTGRVRICTLERGTFDLIESWLGEQRSIWEGRTDRLERLVTTGTVDKEIPA</sequence>
<dbReference type="PROSITE" id="PS50987">
    <property type="entry name" value="HTH_ARSR_2"/>
    <property type="match status" value="1"/>
</dbReference>
<name>A0A317ZVW1_9MICO</name>
<keyword evidence="3" id="KW-1185">Reference proteome</keyword>
<dbReference type="InterPro" id="IPR011991">
    <property type="entry name" value="ArsR-like_HTH"/>
</dbReference>
<dbReference type="PANTHER" id="PTHR38600:SF2">
    <property type="entry name" value="SLL0088 PROTEIN"/>
    <property type="match status" value="1"/>
</dbReference>
<dbReference type="InterPro" id="IPR036388">
    <property type="entry name" value="WH-like_DNA-bd_sf"/>
</dbReference>